<name>A0AAD6SSG0_9AGAR</name>
<keyword evidence="5" id="KW-1185">Reference proteome</keyword>
<evidence type="ECO:0000313" key="4">
    <source>
        <dbReference type="EMBL" id="KAJ7032805.1"/>
    </source>
</evidence>
<organism evidence="4 5">
    <name type="scientific">Mycena alexandri</name>
    <dbReference type="NCBI Taxonomy" id="1745969"/>
    <lineage>
        <taxon>Eukaryota</taxon>
        <taxon>Fungi</taxon>
        <taxon>Dikarya</taxon>
        <taxon>Basidiomycota</taxon>
        <taxon>Agaricomycotina</taxon>
        <taxon>Agaricomycetes</taxon>
        <taxon>Agaricomycetidae</taxon>
        <taxon>Agaricales</taxon>
        <taxon>Marasmiineae</taxon>
        <taxon>Mycenaceae</taxon>
        <taxon>Mycena</taxon>
    </lineage>
</organism>
<proteinExistence type="predicted"/>
<comment type="subcellular location">
    <subcellularLocation>
        <location evidence="2">Nucleus</location>
    </subcellularLocation>
</comment>
<keyword evidence="1 2" id="KW-0539">Nucleus</keyword>
<dbReference type="InterPro" id="IPR003105">
    <property type="entry name" value="SRA_YDG"/>
</dbReference>
<dbReference type="GO" id="GO:0016567">
    <property type="term" value="P:protein ubiquitination"/>
    <property type="evidence" value="ECO:0007669"/>
    <property type="project" value="TreeGrafter"/>
</dbReference>
<comment type="caution">
    <text evidence="4">The sequence shown here is derived from an EMBL/GenBank/DDBJ whole genome shotgun (WGS) entry which is preliminary data.</text>
</comment>
<dbReference type="Gene3D" id="2.30.280.10">
    <property type="entry name" value="SRA-YDG"/>
    <property type="match status" value="1"/>
</dbReference>
<dbReference type="PROSITE" id="PS51015">
    <property type="entry name" value="YDG"/>
    <property type="match status" value="1"/>
</dbReference>
<dbReference type="SUPFAM" id="SSF88697">
    <property type="entry name" value="PUA domain-like"/>
    <property type="match status" value="1"/>
</dbReference>
<dbReference type="GO" id="GO:0061630">
    <property type="term" value="F:ubiquitin protein ligase activity"/>
    <property type="evidence" value="ECO:0007669"/>
    <property type="project" value="TreeGrafter"/>
</dbReference>
<dbReference type="Proteomes" id="UP001218188">
    <property type="component" value="Unassembled WGS sequence"/>
</dbReference>
<dbReference type="Pfam" id="PF02182">
    <property type="entry name" value="SAD_SRA"/>
    <property type="match status" value="1"/>
</dbReference>
<dbReference type="SMART" id="SM00466">
    <property type="entry name" value="SRA"/>
    <property type="match status" value="1"/>
</dbReference>
<dbReference type="AlphaFoldDB" id="A0AAD6SSG0"/>
<dbReference type="InterPro" id="IPR015947">
    <property type="entry name" value="PUA-like_sf"/>
</dbReference>
<dbReference type="GO" id="GO:0044027">
    <property type="term" value="P:negative regulation of gene expression via chromosomal CpG island methylation"/>
    <property type="evidence" value="ECO:0007669"/>
    <property type="project" value="TreeGrafter"/>
</dbReference>
<gene>
    <name evidence="4" type="ORF">C8F04DRAFT_1106578</name>
</gene>
<evidence type="ECO:0000313" key="5">
    <source>
        <dbReference type="Proteomes" id="UP001218188"/>
    </source>
</evidence>
<evidence type="ECO:0000256" key="1">
    <source>
        <dbReference type="ARBA" id="ARBA00023242"/>
    </source>
</evidence>
<dbReference type="PANTHER" id="PTHR14140:SF27">
    <property type="entry name" value="OS04G0289800 PROTEIN"/>
    <property type="match status" value="1"/>
</dbReference>
<evidence type="ECO:0000256" key="2">
    <source>
        <dbReference type="PROSITE-ProRule" id="PRU00358"/>
    </source>
</evidence>
<dbReference type="EMBL" id="JARJCM010000070">
    <property type="protein sequence ID" value="KAJ7032805.1"/>
    <property type="molecule type" value="Genomic_DNA"/>
</dbReference>
<dbReference type="GO" id="GO:0005634">
    <property type="term" value="C:nucleus"/>
    <property type="evidence" value="ECO:0007669"/>
    <property type="project" value="UniProtKB-SubCell"/>
</dbReference>
<evidence type="ECO:0000259" key="3">
    <source>
        <dbReference type="PROSITE" id="PS51015"/>
    </source>
</evidence>
<dbReference type="PANTHER" id="PTHR14140">
    <property type="entry name" value="E3 UBIQUITIN-PROTEIN LIGASE UHRF-RELATED"/>
    <property type="match status" value="1"/>
</dbReference>
<dbReference type="InterPro" id="IPR045134">
    <property type="entry name" value="UHRF1/2-like"/>
</dbReference>
<accession>A0AAD6SSG0</accession>
<feature type="domain" description="YDG" evidence="3">
    <location>
        <begin position="35"/>
        <end position="181"/>
    </location>
</feature>
<sequence length="208" mass="22913">MGIEEMRRRFSQNENLYPAQGMHSQSNISIDARYGAPKHVPIGKSWESRQECSEAGVHAPLMAGISGSKDGAFSIVMSGMYEDAVDEGDTFCYIGTGGKRDSAFGSSGPQVADQSMDHPHNKALIKSHANGRHVRVVRGPNHASPWAPINGYRYDGLYTVTEAWEDKGRSGFKVCKFRFVRVPGQPPLRCRSDWAPSLAKRKRTTAAK</sequence>
<reference evidence="4" key="1">
    <citation type="submission" date="2023-03" db="EMBL/GenBank/DDBJ databases">
        <title>Massive genome expansion in bonnet fungi (Mycena s.s.) driven by repeated elements and novel gene families across ecological guilds.</title>
        <authorList>
            <consortium name="Lawrence Berkeley National Laboratory"/>
            <person name="Harder C.B."/>
            <person name="Miyauchi S."/>
            <person name="Viragh M."/>
            <person name="Kuo A."/>
            <person name="Thoen E."/>
            <person name="Andreopoulos B."/>
            <person name="Lu D."/>
            <person name="Skrede I."/>
            <person name="Drula E."/>
            <person name="Henrissat B."/>
            <person name="Morin E."/>
            <person name="Kohler A."/>
            <person name="Barry K."/>
            <person name="LaButti K."/>
            <person name="Morin E."/>
            <person name="Salamov A."/>
            <person name="Lipzen A."/>
            <person name="Mereny Z."/>
            <person name="Hegedus B."/>
            <person name="Baldrian P."/>
            <person name="Stursova M."/>
            <person name="Weitz H."/>
            <person name="Taylor A."/>
            <person name="Grigoriev I.V."/>
            <person name="Nagy L.G."/>
            <person name="Martin F."/>
            <person name="Kauserud H."/>
        </authorList>
    </citation>
    <scope>NUCLEOTIDE SEQUENCE</scope>
    <source>
        <strain evidence="4">CBHHK200</strain>
    </source>
</reference>
<protein>
    <submittedName>
        <fullName evidence="4">PUA-like domain-containing protein</fullName>
    </submittedName>
</protein>
<dbReference type="InterPro" id="IPR036987">
    <property type="entry name" value="SRA-YDG_sf"/>
</dbReference>